<protein>
    <submittedName>
        <fullName evidence="1">TIGR02678 family protein</fullName>
    </submittedName>
</protein>
<proteinExistence type="predicted"/>
<evidence type="ECO:0000313" key="1">
    <source>
        <dbReference type="EMBL" id="OEG22728.1"/>
    </source>
</evidence>
<dbReference type="OrthoDB" id="1654131at2"/>
<keyword evidence="2" id="KW-1185">Reference proteome</keyword>
<dbReference type="STRING" id="1131292.BCR24_02520"/>
<dbReference type="EMBL" id="MIKC01000012">
    <property type="protein sequence ID" value="OEG22728.1"/>
    <property type="molecule type" value="Genomic_DNA"/>
</dbReference>
<accession>A0A1E5HCQ0</accession>
<dbReference type="InterPro" id="IPR013494">
    <property type="entry name" value="CHP02678"/>
</dbReference>
<sequence>MKPEEFGLALKLLVENFWIIREDQPENYNFLRRHQQYIQREFRQRFGLNVTIRPQYIQVLKRPFQLEAWMGNHEFTMPMDFSLFCCGMAYVEELETDAPFMMHELVQGIQLMIPEALIIDWTNYNHRKSLVRAVKKMEQLRLIKRIEGEVSAFEQGEDNTEILFMTTPMARAFLARAPQSYTQYESFGEFKVDLEESRSSLERNQVIYQRLLMTPQIKRTAQNENIFALMRNYYRYTQEYVESNTPFHFELYRDYAAFTLEQRDNWQELFPSRQVVDEILIQLATVLRQDEFVPTAYGEVYLTEDQWRSLVKELQANYCIFWSKEFKEKSLSQLSDTLFHRGASWGMFECVEDKIIIQPAFGRLVAEMRKENDE</sequence>
<dbReference type="NCBIfam" id="TIGR02678">
    <property type="entry name" value="TIGR02678 family protein"/>
    <property type="match status" value="1"/>
</dbReference>
<gene>
    <name evidence="1" type="ORF">BCR24_02520</name>
</gene>
<dbReference type="AlphaFoldDB" id="A0A1E5HCQ0"/>
<name>A0A1E5HCQ0_9ENTE</name>
<comment type="caution">
    <text evidence="1">The sequence shown here is derived from an EMBL/GenBank/DDBJ whole genome shotgun (WGS) entry which is preliminary data.</text>
</comment>
<evidence type="ECO:0000313" key="2">
    <source>
        <dbReference type="Proteomes" id="UP000094469"/>
    </source>
</evidence>
<reference evidence="2" key="1">
    <citation type="submission" date="2016-09" db="EMBL/GenBank/DDBJ databases">
        <authorList>
            <person name="Gulvik C.A."/>
        </authorList>
    </citation>
    <scope>NUCLEOTIDE SEQUENCE [LARGE SCALE GENOMIC DNA]</scope>
    <source>
        <strain evidence="2">LMG 26676</strain>
    </source>
</reference>
<dbReference type="Pfam" id="PF09661">
    <property type="entry name" value="DUF2398"/>
    <property type="match status" value="1"/>
</dbReference>
<dbReference type="Proteomes" id="UP000094469">
    <property type="component" value="Unassembled WGS sequence"/>
</dbReference>
<dbReference type="RefSeq" id="WP_069639892.1">
    <property type="nucleotide sequence ID" value="NZ_JAFBEZ010000002.1"/>
</dbReference>
<organism evidence="1 2">
    <name type="scientific">Enterococcus ureilyticus</name>
    <dbReference type="NCBI Taxonomy" id="1131292"/>
    <lineage>
        <taxon>Bacteria</taxon>
        <taxon>Bacillati</taxon>
        <taxon>Bacillota</taxon>
        <taxon>Bacilli</taxon>
        <taxon>Lactobacillales</taxon>
        <taxon>Enterococcaceae</taxon>
        <taxon>Enterococcus</taxon>
    </lineage>
</organism>